<feature type="region of interest" description="Disordered" evidence="19">
    <location>
        <begin position="227"/>
        <end position="257"/>
    </location>
</feature>
<dbReference type="GO" id="GO:0008270">
    <property type="term" value="F:zinc ion binding"/>
    <property type="evidence" value="ECO:0007669"/>
    <property type="project" value="UniProtKB-KW"/>
</dbReference>
<keyword evidence="7" id="KW-0158">Chromosome</keyword>
<evidence type="ECO:0000256" key="10">
    <source>
        <dbReference type="ARBA" id="ARBA00022763"/>
    </source>
</evidence>
<reference evidence="22" key="1">
    <citation type="submission" date="2025-08" db="UniProtKB">
        <authorList>
            <consortium name="RefSeq"/>
        </authorList>
    </citation>
    <scope>IDENTIFICATION</scope>
    <source>
        <strain evidence="22">USDA-PBARC FA_bdor</strain>
        <tissue evidence="22">Whole organism</tissue>
    </source>
</reference>
<evidence type="ECO:0000256" key="9">
    <source>
        <dbReference type="ARBA" id="ARBA00022723"/>
    </source>
</evidence>
<keyword evidence="16 18" id="KW-0234">DNA repair</keyword>
<comment type="catalytic activity">
    <reaction evidence="1 18">
        <text>S-ubiquitinyl-[E2 ubiquitin-conjugating enzyme]-L-cysteine + [acceptor protein]-L-lysine = [E2 ubiquitin-conjugating enzyme]-L-cysteine + N(6)-ubiquitinyl-[acceptor protein]-L-lysine.</text>
        <dbReference type="EC" id="2.3.2.27"/>
    </reaction>
</comment>
<evidence type="ECO:0000256" key="19">
    <source>
        <dbReference type="SAM" id="MobiDB-lite"/>
    </source>
</evidence>
<feature type="compositionally biased region" description="Acidic residues" evidence="19">
    <location>
        <begin position="227"/>
        <end position="239"/>
    </location>
</feature>
<evidence type="ECO:0000256" key="17">
    <source>
        <dbReference type="ARBA" id="ARBA00023242"/>
    </source>
</evidence>
<evidence type="ECO:0000256" key="18">
    <source>
        <dbReference type="RuleBase" id="RU368018"/>
    </source>
</evidence>
<dbReference type="PANTHER" id="PTHR20973">
    <property type="entry name" value="NON-SMC ELEMENT 1-RELATED"/>
    <property type="match status" value="1"/>
</dbReference>
<evidence type="ECO:0000256" key="4">
    <source>
        <dbReference type="ARBA" id="ARBA00010258"/>
    </source>
</evidence>
<keyword evidence="15 18" id="KW-0233">DNA recombination</keyword>
<evidence type="ECO:0000256" key="8">
    <source>
        <dbReference type="ARBA" id="ARBA00022679"/>
    </source>
</evidence>
<dbReference type="GO" id="GO:0030915">
    <property type="term" value="C:Smc5-Smc6 complex"/>
    <property type="evidence" value="ECO:0007669"/>
    <property type="project" value="UniProtKB-UniRule"/>
</dbReference>
<feature type="domain" description="Phorbol-ester/DAG-type" evidence="20">
    <location>
        <begin position="159"/>
        <end position="211"/>
    </location>
</feature>
<evidence type="ECO:0000256" key="16">
    <source>
        <dbReference type="ARBA" id="ARBA00023204"/>
    </source>
</evidence>
<dbReference type="Pfam" id="PF08746">
    <property type="entry name" value="zf-RING-like"/>
    <property type="match status" value="1"/>
</dbReference>
<dbReference type="EC" id="2.3.2.27" evidence="5 18"/>
<keyword evidence="9 18" id="KW-0479">Metal-binding</keyword>
<dbReference type="AlphaFoldDB" id="A0A9R1T9X1"/>
<dbReference type="InterPro" id="IPR002219">
    <property type="entry name" value="PKC_DAG/PE"/>
</dbReference>
<sequence length="257" mass="29377">MLDIDTQSFLQVLMTKGVMSQEDVAREIVFIFGDNIVEGQIQMINEKIAPYNFVIKSANCELSGMKYWIFTANVMDKVMNYPGRFTRVQLEYVRKVFSEIINSEEGYISTITCINVRSQMTGQLSATEAESTLTMMIDQMWVHQQGDNVYMGVRSVGELMPYFRESYADGLNACLMCRNTIFHGYRCENCQGVSHLYCIAKAVKYQKNLKCLGCAAPVRAQNLPEIHEDDSMDLDEDDVSSVRNPKTSKARKSQRRR</sequence>
<dbReference type="OrthoDB" id="185455at2759"/>
<evidence type="ECO:0000313" key="21">
    <source>
        <dbReference type="Proteomes" id="UP000694866"/>
    </source>
</evidence>
<dbReference type="PROSITE" id="PS50081">
    <property type="entry name" value="ZF_DAG_PE_2"/>
    <property type="match status" value="1"/>
</dbReference>
<evidence type="ECO:0000256" key="2">
    <source>
        <dbReference type="ARBA" id="ARBA00004123"/>
    </source>
</evidence>
<dbReference type="Proteomes" id="UP000694866">
    <property type="component" value="Unplaced"/>
</dbReference>
<comment type="subunit">
    <text evidence="18">Component of the Smc5-Smc6 complex.</text>
</comment>
<evidence type="ECO:0000256" key="15">
    <source>
        <dbReference type="ARBA" id="ARBA00023172"/>
    </source>
</evidence>
<dbReference type="KEGG" id="fas:105267910"/>
<keyword evidence="13 18" id="KW-0862">Zinc</keyword>
<keyword evidence="8 18" id="KW-0808">Transferase</keyword>
<feature type="compositionally biased region" description="Basic residues" evidence="19">
    <location>
        <begin position="246"/>
        <end position="257"/>
    </location>
</feature>
<keyword evidence="21" id="KW-1185">Reference proteome</keyword>
<dbReference type="Gene3D" id="1.10.10.10">
    <property type="entry name" value="Winged helix-like DNA-binding domain superfamily/Winged helix DNA-binding domain"/>
    <property type="match status" value="1"/>
</dbReference>
<evidence type="ECO:0000256" key="14">
    <source>
        <dbReference type="ARBA" id="ARBA00022843"/>
    </source>
</evidence>
<dbReference type="PANTHER" id="PTHR20973:SF0">
    <property type="entry name" value="NON-STRUCTURAL MAINTENANCE OF CHROMOSOMES ELEMENT 1 HOMOLOG"/>
    <property type="match status" value="1"/>
</dbReference>
<evidence type="ECO:0000259" key="20">
    <source>
        <dbReference type="PROSITE" id="PS50081"/>
    </source>
</evidence>
<dbReference type="InterPro" id="IPR011513">
    <property type="entry name" value="Nse1"/>
</dbReference>
<dbReference type="CTD" id="33938"/>
<protein>
    <recommendedName>
        <fullName evidence="6 18">Non-structural maintenance of chromosomes element 1 homolog</fullName>
        <ecNumber evidence="5 18">2.3.2.27</ecNumber>
    </recommendedName>
</protein>
<dbReference type="GO" id="GO:0000724">
    <property type="term" value="P:double-strand break repair via homologous recombination"/>
    <property type="evidence" value="ECO:0007669"/>
    <property type="project" value="TreeGrafter"/>
</dbReference>
<dbReference type="SUPFAM" id="SSF57889">
    <property type="entry name" value="Cysteine-rich domain"/>
    <property type="match status" value="1"/>
</dbReference>
<keyword evidence="12 18" id="KW-0833">Ubl conjugation pathway</keyword>
<dbReference type="GeneID" id="105267910"/>
<name>A0A9R1T9X1_9HYME</name>
<accession>A0A9R1T9X1</accession>
<dbReference type="Gene3D" id="3.30.40.10">
    <property type="entry name" value="Zinc/RING finger domain, C3HC4 (zinc finger)"/>
    <property type="match status" value="1"/>
</dbReference>
<keyword evidence="14" id="KW-0832">Ubl conjugation</keyword>
<dbReference type="InterPro" id="IPR013083">
    <property type="entry name" value="Znf_RING/FYVE/PHD"/>
</dbReference>
<dbReference type="InterPro" id="IPR046349">
    <property type="entry name" value="C1-like_sf"/>
</dbReference>
<dbReference type="GO" id="GO:0061630">
    <property type="term" value="F:ubiquitin protein ligase activity"/>
    <property type="evidence" value="ECO:0007669"/>
    <property type="project" value="UniProtKB-EC"/>
</dbReference>
<evidence type="ECO:0000256" key="6">
    <source>
        <dbReference type="ARBA" id="ARBA00019422"/>
    </source>
</evidence>
<proteinExistence type="inferred from homology"/>
<dbReference type="InterPro" id="IPR014857">
    <property type="entry name" value="Nse1_RING_C4HC3-type"/>
</dbReference>
<gene>
    <name evidence="22" type="primary">Nse1</name>
</gene>
<dbReference type="Pfam" id="PF07574">
    <property type="entry name" value="SMC_Nse1"/>
    <property type="match status" value="1"/>
</dbReference>
<evidence type="ECO:0000256" key="1">
    <source>
        <dbReference type="ARBA" id="ARBA00000900"/>
    </source>
</evidence>
<keyword evidence="11 18" id="KW-0863">Zinc-finger</keyword>
<evidence type="ECO:0000256" key="13">
    <source>
        <dbReference type="ARBA" id="ARBA00022833"/>
    </source>
</evidence>
<evidence type="ECO:0000256" key="3">
    <source>
        <dbReference type="ARBA" id="ARBA00004286"/>
    </source>
</evidence>
<evidence type="ECO:0000256" key="7">
    <source>
        <dbReference type="ARBA" id="ARBA00022454"/>
    </source>
</evidence>
<keyword evidence="17 18" id="KW-0539">Nucleus</keyword>
<evidence type="ECO:0000313" key="22">
    <source>
        <dbReference type="RefSeq" id="XP_011305379.1"/>
    </source>
</evidence>
<comment type="similarity">
    <text evidence="4 18">Belongs to the NSE1 family.</text>
</comment>
<dbReference type="RefSeq" id="XP_011305379.1">
    <property type="nucleotide sequence ID" value="XM_011307077.1"/>
</dbReference>
<comment type="subcellular location">
    <subcellularLocation>
        <location evidence="3">Chromosome</location>
    </subcellularLocation>
    <subcellularLocation>
        <location evidence="2 18">Nucleus</location>
    </subcellularLocation>
</comment>
<dbReference type="Gene3D" id="3.90.1150.220">
    <property type="match status" value="1"/>
</dbReference>
<dbReference type="InterPro" id="IPR036388">
    <property type="entry name" value="WH-like_DNA-bd_sf"/>
</dbReference>
<evidence type="ECO:0000256" key="5">
    <source>
        <dbReference type="ARBA" id="ARBA00012483"/>
    </source>
</evidence>
<evidence type="ECO:0000256" key="11">
    <source>
        <dbReference type="ARBA" id="ARBA00022771"/>
    </source>
</evidence>
<dbReference type="GO" id="GO:0005634">
    <property type="term" value="C:nucleus"/>
    <property type="evidence" value="ECO:0007669"/>
    <property type="project" value="UniProtKB-SubCell"/>
</dbReference>
<keyword evidence="10 18" id="KW-0227">DNA damage</keyword>
<evidence type="ECO:0000256" key="12">
    <source>
        <dbReference type="ARBA" id="ARBA00022786"/>
    </source>
</evidence>
<organism evidence="21 22">
    <name type="scientific">Fopius arisanus</name>
    <dbReference type="NCBI Taxonomy" id="64838"/>
    <lineage>
        <taxon>Eukaryota</taxon>
        <taxon>Metazoa</taxon>
        <taxon>Ecdysozoa</taxon>
        <taxon>Arthropoda</taxon>
        <taxon>Hexapoda</taxon>
        <taxon>Insecta</taxon>
        <taxon>Pterygota</taxon>
        <taxon>Neoptera</taxon>
        <taxon>Endopterygota</taxon>
        <taxon>Hymenoptera</taxon>
        <taxon>Apocrita</taxon>
        <taxon>Ichneumonoidea</taxon>
        <taxon>Braconidae</taxon>
        <taxon>Opiinae</taxon>
        <taxon>Fopius</taxon>
    </lineage>
</organism>